<dbReference type="CTD" id="100303755"/>
<sequence>MSTASKVVLGVSVVLSIGAVGTVHLKQNWDRQRLRDGVLRDLERLERKKENLQKLKEQQVLTRQLEEERERRKSEL</sequence>
<evidence type="ECO:0000256" key="5">
    <source>
        <dbReference type="SAM" id="Coils"/>
    </source>
</evidence>
<keyword evidence="4" id="KW-0496">Mitochondrion</keyword>
<dbReference type="GO" id="GO:0005739">
    <property type="term" value="C:mitochondrion"/>
    <property type="evidence" value="ECO:0007669"/>
    <property type="project" value="UniProtKB-SubCell"/>
</dbReference>
<evidence type="ECO:0000313" key="6">
    <source>
        <dbReference type="Ensembl" id="ENSCSEP00000001811.1"/>
    </source>
</evidence>
<dbReference type="RefSeq" id="XP_008314718.1">
    <property type="nucleotide sequence ID" value="XM_008316496.3"/>
</dbReference>
<evidence type="ECO:0000256" key="1">
    <source>
        <dbReference type="ARBA" id="ARBA00004173"/>
    </source>
</evidence>
<feature type="coiled-coil region" evidence="5">
    <location>
        <begin position="35"/>
        <end position="75"/>
    </location>
</feature>
<dbReference type="PANTHER" id="PTHR28163">
    <property type="entry name" value="PROTEIN PET117 HOMOLOG, MITOCHONDRIAL"/>
    <property type="match status" value="1"/>
</dbReference>
<keyword evidence="7" id="KW-1185">Reference proteome</keyword>
<dbReference type="FunCoup" id="A0A3P8UMC9">
    <property type="interactions" value="68"/>
</dbReference>
<dbReference type="KEGG" id="csem:103383400"/>
<dbReference type="GO" id="GO:0033617">
    <property type="term" value="P:mitochondrial respiratory chain complex IV assembly"/>
    <property type="evidence" value="ECO:0007669"/>
    <property type="project" value="TreeGrafter"/>
</dbReference>
<reference evidence="6" key="2">
    <citation type="submission" date="2025-08" db="UniProtKB">
        <authorList>
            <consortium name="Ensembl"/>
        </authorList>
    </citation>
    <scope>IDENTIFICATION</scope>
</reference>
<evidence type="ECO:0000256" key="3">
    <source>
        <dbReference type="ARBA" id="ARBA00022946"/>
    </source>
</evidence>
<organism evidence="6 7">
    <name type="scientific">Cynoglossus semilaevis</name>
    <name type="common">Tongue sole</name>
    <dbReference type="NCBI Taxonomy" id="244447"/>
    <lineage>
        <taxon>Eukaryota</taxon>
        <taxon>Metazoa</taxon>
        <taxon>Chordata</taxon>
        <taxon>Craniata</taxon>
        <taxon>Vertebrata</taxon>
        <taxon>Euteleostomi</taxon>
        <taxon>Actinopterygii</taxon>
        <taxon>Neopterygii</taxon>
        <taxon>Teleostei</taxon>
        <taxon>Neoteleostei</taxon>
        <taxon>Acanthomorphata</taxon>
        <taxon>Carangaria</taxon>
        <taxon>Pleuronectiformes</taxon>
        <taxon>Pleuronectoidei</taxon>
        <taxon>Cynoglossidae</taxon>
        <taxon>Cynoglossinae</taxon>
        <taxon>Cynoglossus</taxon>
    </lineage>
</organism>
<reference evidence="6" key="3">
    <citation type="submission" date="2025-09" db="UniProtKB">
        <authorList>
            <consortium name="Ensembl"/>
        </authorList>
    </citation>
    <scope>IDENTIFICATION</scope>
</reference>
<dbReference type="InParanoid" id="A0A3P8UMC9"/>
<keyword evidence="5" id="KW-0175">Coiled coil</keyword>
<evidence type="ECO:0000256" key="2">
    <source>
        <dbReference type="ARBA" id="ARBA00008197"/>
    </source>
</evidence>
<name>A0A3P8UMC9_CYNSE</name>
<dbReference type="OMA" id="WDRERLH"/>
<protein>
    <submittedName>
        <fullName evidence="6">PET117 cytochrome c oxidase chaperone</fullName>
    </submittedName>
</protein>
<dbReference type="Pfam" id="PF15786">
    <property type="entry name" value="PET117"/>
    <property type="match status" value="1"/>
</dbReference>
<dbReference type="Ensembl" id="ENSCSET00000001843.1">
    <property type="protein sequence ID" value="ENSCSEP00000001811.1"/>
    <property type="gene ID" value="ENSCSEG00000001238.1"/>
</dbReference>
<dbReference type="GeneTree" id="ENSGT00520000059926"/>
<proteinExistence type="inferred from homology"/>
<dbReference type="InterPro" id="IPR031568">
    <property type="entry name" value="Pet117"/>
</dbReference>
<accession>A0A3P8UMC9</accession>
<evidence type="ECO:0000313" key="7">
    <source>
        <dbReference type="Proteomes" id="UP000265120"/>
    </source>
</evidence>
<comment type="subcellular location">
    <subcellularLocation>
        <location evidence="1">Mitochondrion</location>
    </subcellularLocation>
</comment>
<dbReference type="GeneID" id="103383400"/>
<evidence type="ECO:0000256" key="4">
    <source>
        <dbReference type="ARBA" id="ARBA00023128"/>
    </source>
</evidence>
<reference evidence="6 7" key="1">
    <citation type="journal article" date="2014" name="Nat. Genet.">
        <title>Whole-genome sequence of a flatfish provides insights into ZW sex chromosome evolution and adaptation to a benthic lifestyle.</title>
        <authorList>
            <person name="Chen S."/>
            <person name="Zhang G."/>
            <person name="Shao C."/>
            <person name="Huang Q."/>
            <person name="Liu G."/>
            <person name="Zhang P."/>
            <person name="Song W."/>
            <person name="An N."/>
            <person name="Chalopin D."/>
            <person name="Volff J.N."/>
            <person name="Hong Y."/>
            <person name="Li Q."/>
            <person name="Sha Z."/>
            <person name="Zhou H."/>
            <person name="Xie M."/>
            <person name="Yu Q."/>
            <person name="Liu Y."/>
            <person name="Xiang H."/>
            <person name="Wang N."/>
            <person name="Wu K."/>
            <person name="Yang C."/>
            <person name="Zhou Q."/>
            <person name="Liao X."/>
            <person name="Yang L."/>
            <person name="Hu Q."/>
            <person name="Zhang J."/>
            <person name="Meng L."/>
            <person name="Jin L."/>
            <person name="Tian Y."/>
            <person name="Lian J."/>
            <person name="Yang J."/>
            <person name="Miao G."/>
            <person name="Liu S."/>
            <person name="Liang Z."/>
            <person name="Yan F."/>
            <person name="Li Y."/>
            <person name="Sun B."/>
            <person name="Zhang H."/>
            <person name="Zhang J."/>
            <person name="Zhu Y."/>
            <person name="Du M."/>
            <person name="Zhao Y."/>
            <person name="Schartl M."/>
            <person name="Tang Q."/>
            <person name="Wang J."/>
        </authorList>
    </citation>
    <scope>NUCLEOTIDE SEQUENCE</scope>
</reference>
<comment type="similarity">
    <text evidence="2">Belongs to the PET117 family.</text>
</comment>
<keyword evidence="3" id="KW-0809">Transit peptide</keyword>
<dbReference type="AlphaFoldDB" id="A0A3P8UMC9"/>
<dbReference type="STRING" id="244447.ENSCSEP00000001811"/>
<dbReference type="Proteomes" id="UP000265120">
    <property type="component" value="Chromosome 9"/>
</dbReference>
<dbReference type="PANTHER" id="PTHR28163:SF1">
    <property type="entry name" value="PROTEIN PET117 HOMOLOG, MITOCHONDRIAL"/>
    <property type="match status" value="1"/>
</dbReference>